<dbReference type="AlphaFoldDB" id="A0A3B1ACJ0"/>
<dbReference type="EMBL" id="UOFR01000035">
    <property type="protein sequence ID" value="VAW95989.1"/>
    <property type="molecule type" value="Genomic_DNA"/>
</dbReference>
<protein>
    <submittedName>
        <fullName evidence="1">Uncharacterized protein</fullName>
    </submittedName>
</protein>
<name>A0A3B1ACJ0_9ZZZZ</name>
<gene>
    <name evidence="1" type="ORF">MNBD_GAMMA21-677</name>
</gene>
<sequence>MDSELKVLRMAKFAIWVLLVLGQCKVYNLAGMVVMPQFDVTLSNINAIMFYFI</sequence>
<evidence type="ECO:0000313" key="1">
    <source>
        <dbReference type="EMBL" id="VAW95989.1"/>
    </source>
</evidence>
<reference evidence="1" key="1">
    <citation type="submission" date="2018-06" db="EMBL/GenBank/DDBJ databases">
        <authorList>
            <person name="Zhirakovskaya E."/>
        </authorList>
    </citation>
    <scope>NUCLEOTIDE SEQUENCE</scope>
</reference>
<proteinExistence type="predicted"/>
<organism evidence="1">
    <name type="scientific">hydrothermal vent metagenome</name>
    <dbReference type="NCBI Taxonomy" id="652676"/>
    <lineage>
        <taxon>unclassified sequences</taxon>
        <taxon>metagenomes</taxon>
        <taxon>ecological metagenomes</taxon>
    </lineage>
</organism>
<accession>A0A3B1ACJ0</accession>